<keyword evidence="3" id="KW-1185">Reference proteome</keyword>
<reference evidence="2" key="1">
    <citation type="journal article" date="2021" name="Nat. Commun.">
        <title>Genetic determinants of endophytism in the Arabidopsis root mycobiome.</title>
        <authorList>
            <person name="Mesny F."/>
            <person name="Miyauchi S."/>
            <person name="Thiergart T."/>
            <person name="Pickel B."/>
            <person name="Atanasova L."/>
            <person name="Karlsson M."/>
            <person name="Huettel B."/>
            <person name="Barry K.W."/>
            <person name="Haridas S."/>
            <person name="Chen C."/>
            <person name="Bauer D."/>
            <person name="Andreopoulos W."/>
            <person name="Pangilinan J."/>
            <person name="LaButti K."/>
            <person name="Riley R."/>
            <person name="Lipzen A."/>
            <person name="Clum A."/>
            <person name="Drula E."/>
            <person name="Henrissat B."/>
            <person name="Kohler A."/>
            <person name="Grigoriev I.V."/>
            <person name="Martin F.M."/>
            <person name="Hacquard S."/>
        </authorList>
    </citation>
    <scope>NUCLEOTIDE SEQUENCE</scope>
    <source>
        <strain evidence="2">MPI-CAGE-AT-0147</strain>
    </source>
</reference>
<protein>
    <submittedName>
        <fullName evidence="2">Uncharacterized protein</fullName>
    </submittedName>
</protein>
<accession>A0A9P9FRN9</accession>
<evidence type="ECO:0000256" key="1">
    <source>
        <dbReference type="SAM" id="MobiDB-lite"/>
    </source>
</evidence>
<gene>
    <name evidence="2" type="ORF">EDB81DRAFT_4461</name>
</gene>
<feature type="region of interest" description="Disordered" evidence="1">
    <location>
        <begin position="85"/>
        <end position="135"/>
    </location>
</feature>
<comment type="caution">
    <text evidence="2">The sequence shown here is derived from an EMBL/GenBank/DDBJ whole genome shotgun (WGS) entry which is preliminary data.</text>
</comment>
<evidence type="ECO:0000313" key="3">
    <source>
        <dbReference type="Proteomes" id="UP000738349"/>
    </source>
</evidence>
<dbReference type="EMBL" id="JAGMUV010000001">
    <property type="protein sequence ID" value="KAH7175445.1"/>
    <property type="molecule type" value="Genomic_DNA"/>
</dbReference>
<organism evidence="2 3">
    <name type="scientific">Dactylonectria macrodidyma</name>
    <dbReference type="NCBI Taxonomy" id="307937"/>
    <lineage>
        <taxon>Eukaryota</taxon>
        <taxon>Fungi</taxon>
        <taxon>Dikarya</taxon>
        <taxon>Ascomycota</taxon>
        <taxon>Pezizomycotina</taxon>
        <taxon>Sordariomycetes</taxon>
        <taxon>Hypocreomycetidae</taxon>
        <taxon>Hypocreales</taxon>
        <taxon>Nectriaceae</taxon>
        <taxon>Dactylonectria</taxon>
    </lineage>
</organism>
<evidence type="ECO:0000313" key="2">
    <source>
        <dbReference type="EMBL" id="KAH7175445.1"/>
    </source>
</evidence>
<sequence length="200" mass="21679">MGDSVQHNGEPALALFCASSESDRLKHKPSVPFCSRVWRLPGSLMLDDGSITLGCLQPAALEGHSPLGDLKVRVNWDLRPLGIEEPHALGSEPKDASPKNKPQAPKKTNPLTLAAHTHHHSGSELKKRPSKKTRTNNQAIIQQYGVKSPTSIISRLSPSSLTARGVSRILPLPPQNGAFVFFRVLVFLFSLPDSPLFSSA</sequence>
<dbReference type="AlphaFoldDB" id="A0A9P9FRN9"/>
<name>A0A9P9FRN9_9HYPO</name>
<feature type="compositionally biased region" description="Basic and acidic residues" evidence="1">
    <location>
        <begin position="85"/>
        <end position="98"/>
    </location>
</feature>
<dbReference type="Proteomes" id="UP000738349">
    <property type="component" value="Unassembled WGS sequence"/>
</dbReference>
<proteinExistence type="predicted"/>